<reference evidence="1" key="2">
    <citation type="submission" date="2025-08" db="UniProtKB">
        <authorList>
            <consortium name="EnsemblFungi"/>
        </authorList>
    </citation>
    <scope>IDENTIFICATION</scope>
    <source>
        <strain evidence="1">4287 / CBS 123668 / FGSC 9935 / NRRL 34936</strain>
    </source>
</reference>
<dbReference type="EnsemblFungi" id="FOXG_02834T0">
    <property type="protein sequence ID" value="FOXG_02834P0"/>
    <property type="gene ID" value="FOXG_02834"/>
</dbReference>
<accession>A0A0D2XFZ5</accession>
<proteinExistence type="predicted"/>
<name>A0A0D2XFZ5_FUSOF</name>
<evidence type="ECO:0000313" key="1">
    <source>
        <dbReference type="EnsemblFungi" id="FOXG_02834P0"/>
    </source>
</evidence>
<organism evidence="1 2">
    <name type="scientific">Fusarium oxysporum (strain Fo5176)</name>
    <name type="common">Fusarium vascular wilt</name>
    <dbReference type="NCBI Taxonomy" id="660025"/>
    <lineage>
        <taxon>Eukaryota</taxon>
        <taxon>Fungi</taxon>
        <taxon>Dikarya</taxon>
        <taxon>Ascomycota</taxon>
        <taxon>Pezizomycotina</taxon>
        <taxon>Sordariomycetes</taxon>
        <taxon>Hypocreomycetidae</taxon>
        <taxon>Hypocreales</taxon>
        <taxon>Nectriaceae</taxon>
        <taxon>Fusarium</taxon>
        <taxon>Fusarium oxysporum species complex</taxon>
    </lineage>
</organism>
<dbReference type="STRING" id="426428.A0A0D2XFZ5"/>
<dbReference type="Proteomes" id="UP000002489">
    <property type="component" value="Unassembled WGS sequence"/>
</dbReference>
<sequence length="324" mass="36772">MNNLRSLSIARHHRVPVCFIKKPIVSAILRSIPPGCTSLELALGTSDMIDIDGPELHLCEGLRPLLRRMQHVHIDMSSLCDAMFGSWDSDDCFHPIVLPNLQSLHVPCVGMQNKTSYPEIHRQDQGSLWKSIITALQLVIELPDTADAYITFLGSVAPLSSYKLDIYTTLLRYQIGKGQTTTWAFPTTKYVVKGQLQGRSWKLPLVYIRLNHETYMTGKKWIYTLAARRPWRILNTDARLPAPWSSSAEWMPDEKLKIRAWGKWAKGNLGEVPMLLKNEELAGIRLIDAEEREGCEEVCLVKTPAGFVRPSRWHRGQLFRASGE</sequence>
<dbReference type="AlphaFoldDB" id="A0A0D2XFZ5"/>
<evidence type="ECO:0000313" key="2">
    <source>
        <dbReference type="Proteomes" id="UP000002489"/>
    </source>
</evidence>
<reference evidence="2" key="1">
    <citation type="journal article" date="2012" name="Mol. Plant Microbe Interact.">
        <title>A highly conserved effector in Fusarium oxysporum is required for full virulence on Arabidopsis.</title>
        <authorList>
            <person name="Thatcher L.F."/>
            <person name="Gardiner D.M."/>
            <person name="Kazan K."/>
            <person name="Manners J."/>
        </authorList>
    </citation>
    <scope>NUCLEOTIDE SEQUENCE [LARGE SCALE GENOMIC DNA]</scope>
    <source>
        <strain evidence="2">Fo5176</strain>
    </source>
</reference>
<protein>
    <submittedName>
        <fullName evidence="1">Uncharacterized protein</fullName>
    </submittedName>
</protein>